<evidence type="ECO:0008006" key="13">
    <source>
        <dbReference type="Google" id="ProtNLM"/>
    </source>
</evidence>
<dbReference type="Proteomes" id="UP000528964">
    <property type="component" value="Unassembled WGS sequence"/>
</dbReference>
<dbReference type="GO" id="GO:0005886">
    <property type="term" value="C:plasma membrane"/>
    <property type="evidence" value="ECO:0007669"/>
    <property type="project" value="UniProtKB-SubCell"/>
</dbReference>
<feature type="transmembrane region" description="Helical" evidence="10">
    <location>
        <begin position="356"/>
        <end position="382"/>
    </location>
</feature>
<keyword evidence="4" id="KW-0997">Cell inner membrane</keyword>
<evidence type="ECO:0000256" key="2">
    <source>
        <dbReference type="ARBA" id="ARBA00022448"/>
    </source>
</evidence>
<dbReference type="EMBL" id="JACIDR010000006">
    <property type="protein sequence ID" value="MBB3974454.1"/>
    <property type="molecule type" value="Genomic_DNA"/>
</dbReference>
<accession>A0A7W6D202</accession>
<feature type="transmembrane region" description="Helical" evidence="10">
    <location>
        <begin position="301"/>
        <end position="319"/>
    </location>
</feature>
<keyword evidence="5 10" id="KW-0812">Transmembrane</keyword>
<feature type="transmembrane region" description="Helical" evidence="10">
    <location>
        <begin position="79"/>
        <end position="104"/>
    </location>
</feature>
<dbReference type="InterPro" id="IPR007272">
    <property type="entry name" value="Sulf_transp_TsuA/YedE"/>
</dbReference>
<feature type="transmembrane region" description="Helical" evidence="10">
    <location>
        <begin position="331"/>
        <end position="350"/>
    </location>
</feature>
<evidence type="ECO:0000256" key="5">
    <source>
        <dbReference type="ARBA" id="ARBA00022692"/>
    </source>
</evidence>
<feature type="transmembrane region" description="Helical" evidence="10">
    <location>
        <begin position="230"/>
        <end position="249"/>
    </location>
</feature>
<feature type="region of interest" description="Disordered" evidence="9">
    <location>
        <begin position="391"/>
        <end position="410"/>
    </location>
</feature>
<keyword evidence="3" id="KW-1003">Cell membrane</keyword>
<feature type="transmembrane region" description="Helical" evidence="10">
    <location>
        <begin position="116"/>
        <end position="136"/>
    </location>
</feature>
<gene>
    <name evidence="11" type="ORF">GGR24_003135</name>
</gene>
<dbReference type="AlphaFoldDB" id="A0A7W6D202"/>
<protein>
    <recommendedName>
        <fullName evidence="13">YeeE/YedE family protein</fullName>
    </recommendedName>
</protein>
<keyword evidence="6 10" id="KW-1133">Transmembrane helix</keyword>
<evidence type="ECO:0000256" key="3">
    <source>
        <dbReference type="ARBA" id="ARBA00022475"/>
    </source>
</evidence>
<feature type="transmembrane region" description="Helical" evidence="10">
    <location>
        <begin position="148"/>
        <end position="168"/>
    </location>
</feature>
<feature type="compositionally biased region" description="Acidic residues" evidence="9">
    <location>
        <begin position="399"/>
        <end position="410"/>
    </location>
</feature>
<evidence type="ECO:0000313" key="12">
    <source>
        <dbReference type="Proteomes" id="UP000528964"/>
    </source>
</evidence>
<comment type="similarity">
    <text evidence="8">Belongs to the TsuA/YedE (TC 9.B.102) family.</text>
</comment>
<feature type="transmembrane region" description="Helical" evidence="10">
    <location>
        <begin position="188"/>
        <end position="209"/>
    </location>
</feature>
<dbReference type="Pfam" id="PF04143">
    <property type="entry name" value="Sulf_transp"/>
    <property type="match status" value="1"/>
</dbReference>
<evidence type="ECO:0000256" key="10">
    <source>
        <dbReference type="SAM" id="Phobius"/>
    </source>
</evidence>
<keyword evidence="12" id="KW-1185">Reference proteome</keyword>
<organism evidence="11 12">
    <name type="scientific">Hansschlegelia beijingensis</name>
    <dbReference type="NCBI Taxonomy" id="1133344"/>
    <lineage>
        <taxon>Bacteria</taxon>
        <taxon>Pseudomonadati</taxon>
        <taxon>Pseudomonadota</taxon>
        <taxon>Alphaproteobacteria</taxon>
        <taxon>Hyphomicrobiales</taxon>
        <taxon>Methylopilaceae</taxon>
        <taxon>Hansschlegelia</taxon>
    </lineage>
</organism>
<evidence type="ECO:0000313" key="11">
    <source>
        <dbReference type="EMBL" id="MBB3974454.1"/>
    </source>
</evidence>
<feature type="transmembrane region" description="Helical" evidence="10">
    <location>
        <begin position="43"/>
        <end position="67"/>
    </location>
</feature>
<comment type="caution">
    <text evidence="11">The sequence shown here is derived from an EMBL/GenBank/DDBJ whole genome shotgun (WGS) entry which is preliminary data.</text>
</comment>
<reference evidence="11 12" key="1">
    <citation type="submission" date="2020-08" db="EMBL/GenBank/DDBJ databases">
        <title>Genomic Encyclopedia of Type Strains, Phase IV (KMG-IV): sequencing the most valuable type-strain genomes for metagenomic binning, comparative biology and taxonomic classification.</title>
        <authorList>
            <person name="Goeker M."/>
        </authorList>
    </citation>
    <scope>NUCLEOTIDE SEQUENCE [LARGE SCALE GENOMIC DNA]</scope>
    <source>
        <strain evidence="11 12">DSM 25481</strain>
    </source>
</reference>
<dbReference type="PANTHER" id="PTHR30574:SF1">
    <property type="entry name" value="SULPHUR TRANSPORT DOMAIN-CONTAINING PROTEIN"/>
    <property type="match status" value="1"/>
</dbReference>
<proteinExistence type="inferred from homology"/>
<evidence type="ECO:0000256" key="4">
    <source>
        <dbReference type="ARBA" id="ARBA00022519"/>
    </source>
</evidence>
<sequence>MTRPLFPKHLSVPRPRAAGLVIAAASIATAALAFHDGGLLPRAWALAAGIVFGVALQRGELSLVRAWRDLLILGDAGQLFGFLSALAVAAALTLGGLALMGHAAPPEAARIGPVSWLLPVAGLVFGVGAVIARGGVMVHMRRLSEGSLVAAPALLAIFVGFLAGLATWPWSYRTAIADAPAPWLPEFFGLWPTLLLQLAALGLCAAALWRWRPRKAPDRRTLAVRLLVEPWPAAAAGAVLGGLVALSYAAGEPLGLIGECAAVARRLGAALGLLPDALPGLDDGVAGFELSAAGFDLTGDVLVLFGFFAGAFAAALSSGRFAPATASFRDVVEMVVGGFLVGWGAMTALGGLTGEAVAGVAVGAGSGWCFFVFASLGVALALRFDRRAPVTHPGPEPTDAPEDAPDPFAP</sequence>
<dbReference type="RefSeq" id="WP_183396304.1">
    <property type="nucleotide sequence ID" value="NZ_JACIDR010000006.1"/>
</dbReference>
<evidence type="ECO:0000256" key="1">
    <source>
        <dbReference type="ARBA" id="ARBA00004429"/>
    </source>
</evidence>
<dbReference type="PANTHER" id="PTHR30574">
    <property type="entry name" value="INNER MEMBRANE PROTEIN YEDE"/>
    <property type="match status" value="1"/>
</dbReference>
<evidence type="ECO:0000256" key="8">
    <source>
        <dbReference type="ARBA" id="ARBA00035655"/>
    </source>
</evidence>
<name>A0A7W6D202_9HYPH</name>
<evidence type="ECO:0000256" key="9">
    <source>
        <dbReference type="SAM" id="MobiDB-lite"/>
    </source>
</evidence>
<comment type="subcellular location">
    <subcellularLocation>
        <location evidence="1">Cell inner membrane</location>
        <topology evidence="1">Multi-pass membrane protein</topology>
    </subcellularLocation>
</comment>
<evidence type="ECO:0000256" key="7">
    <source>
        <dbReference type="ARBA" id="ARBA00023136"/>
    </source>
</evidence>
<keyword evidence="7 10" id="KW-0472">Membrane</keyword>
<evidence type="ECO:0000256" key="6">
    <source>
        <dbReference type="ARBA" id="ARBA00022989"/>
    </source>
</evidence>
<keyword evidence="2" id="KW-0813">Transport</keyword>